<keyword evidence="2" id="KW-1185">Reference proteome</keyword>
<comment type="caution">
    <text evidence="1">The sequence shown here is derived from an EMBL/GenBank/DDBJ whole genome shotgun (WGS) entry which is preliminary data.</text>
</comment>
<dbReference type="EMBL" id="BSTX01000009">
    <property type="protein sequence ID" value="GLZ82092.1"/>
    <property type="molecule type" value="Genomic_DNA"/>
</dbReference>
<proteinExistence type="predicted"/>
<dbReference type="InterPro" id="IPR023869">
    <property type="entry name" value="tRNA_Adeno_NH3ase_assoc_put"/>
</dbReference>
<evidence type="ECO:0000313" key="2">
    <source>
        <dbReference type="Proteomes" id="UP001165079"/>
    </source>
</evidence>
<accession>A0A9W6STJ4</accession>
<dbReference type="Proteomes" id="UP001165079">
    <property type="component" value="Unassembled WGS sequence"/>
</dbReference>
<evidence type="ECO:0008006" key="3">
    <source>
        <dbReference type="Google" id="ProtNLM"/>
    </source>
</evidence>
<dbReference type="RefSeq" id="WP_285667674.1">
    <property type="nucleotide sequence ID" value="NZ_BSTX01000009.1"/>
</dbReference>
<reference evidence="1" key="1">
    <citation type="submission" date="2023-03" db="EMBL/GenBank/DDBJ databases">
        <title>Actinorhabdospora filicis NBRC 111898.</title>
        <authorList>
            <person name="Ichikawa N."/>
            <person name="Sato H."/>
            <person name="Tonouchi N."/>
        </authorList>
    </citation>
    <scope>NUCLEOTIDE SEQUENCE</scope>
    <source>
        <strain evidence="1">NBRC 111898</strain>
    </source>
</reference>
<organism evidence="1 2">
    <name type="scientific">Actinorhabdospora filicis</name>
    <dbReference type="NCBI Taxonomy" id="1785913"/>
    <lineage>
        <taxon>Bacteria</taxon>
        <taxon>Bacillati</taxon>
        <taxon>Actinomycetota</taxon>
        <taxon>Actinomycetes</taxon>
        <taxon>Micromonosporales</taxon>
        <taxon>Micromonosporaceae</taxon>
        <taxon>Actinorhabdospora</taxon>
    </lineage>
</organism>
<sequence length="153" mass="16459">MTYFAFAAVRSGNDWSVHEFDLDGVDDIDEVTDRLRDVDDSAQVTLAFIEADDEYLTVLRLDEGDDLRIFSSDAEYGNASKLGAALLEDLTDGEPVEMDADPVGEADLMADLGVSASFLTGLCAKDGMLPADVVAEVASVLGFADDIDELREP</sequence>
<dbReference type="AlphaFoldDB" id="A0A9W6STJ4"/>
<dbReference type="NCBIfam" id="TIGR03941">
    <property type="entry name" value="tRNA_deam_assoc"/>
    <property type="match status" value="1"/>
</dbReference>
<gene>
    <name evidence="1" type="ORF">Afil01_68990</name>
</gene>
<name>A0A9W6STJ4_9ACTN</name>
<evidence type="ECO:0000313" key="1">
    <source>
        <dbReference type="EMBL" id="GLZ82092.1"/>
    </source>
</evidence>
<protein>
    <recommendedName>
        <fullName evidence="3">tRNA adenosine deaminase-associated protein</fullName>
    </recommendedName>
</protein>